<evidence type="ECO:0000313" key="4">
    <source>
        <dbReference type="Proteomes" id="UP001139369"/>
    </source>
</evidence>
<protein>
    <recommendedName>
        <fullName evidence="5">DUF4168 domain-containing protein</fullName>
    </recommendedName>
</protein>
<dbReference type="EMBL" id="JAKQYM010000001">
    <property type="protein sequence ID" value="MCI2227759.1"/>
    <property type="molecule type" value="Genomic_DNA"/>
</dbReference>
<feature type="signal peptide" evidence="2">
    <location>
        <begin position="1"/>
        <end position="18"/>
    </location>
</feature>
<keyword evidence="2" id="KW-0732">Signal</keyword>
<evidence type="ECO:0000256" key="1">
    <source>
        <dbReference type="SAM" id="MobiDB-lite"/>
    </source>
</evidence>
<evidence type="ECO:0008006" key="5">
    <source>
        <dbReference type="Google" id="ProtNLM"/>
    </source>
</evidence>
<organism evidence="3 4">
    <name type="scientific">Polaribacter marinus</name>
    <dbReference type="NCBI Taxonomy" id="2916838"/>
    <lineage>
        <taxon>Bacteria</taxon>
        <taxon>Pseudomonadati</taxon>
        <taxon>Bacteroidota</taxon>
        <taxon>Flavobacteriia</taxon>
        <taxon>Flavobacteriales</taxon>
        <taxon>Flavobacteriaceae</taxon>
    </lineage>
</organism>
<proteinExistence type="predicted"/>
<evidence type="ECO:0000313" key="3">
    <source>
        <dbReference type="EMBL" id="MCI2227759.1"/>
    </source>
</evidence>
<name>A0A9X2ALF0_9FLAO</name>
<feature type="region of interest" description="Disordered" evidence="1">
    <location>
        <begin position="145"/>
        <end position="177"/>
    </location>
</feature>
<evidence type="ECO:0000256" key="2">
    <source>
        <dbReference type="SAM" id="SignalP"/>
    </source>
</evidence>
<dbReference type="Proteomes" id="UP001139369">
    <property type="component" value="Unassembled WGS sequence"/>
</dbReference>
<dbReference type="RefSeq" id="WP_242176881.1">
    <property type="nucleotide sequence ID" value="NZ_JAKQYM010000001.1"/>
</dbReference>
<keyword evidence="4" id="KW-1185">Reference proteome</keyword>
<gene>
    <name evidence="3" type="ORF">MC378_01180</name>
</gene>
<accession>A0A9X2ALF0</accession>
<comment type="caution">
    <text evidence="3">The sequence shown here is derived from an EMBL/GenBank/DDBJ whole genome shotgun (WGS) entry which is preliminary data.</text>
</comment>
<dbReference type="AlphaFoldDB" id="A0A9X2ALF0"/>
<sequence length="177" mass="20764">MKKILVLIIIFQSILAFAQEAPKMIKFNAKNAANIFYYDLDEVPSKIKVKKDEVKNSTKKALRVYNDKVKNISFLNFQKLQELELFVNTIGKQARSNPDLAMNIRKKIELTILPIRDSIKKNEEKLNQTLESFLSKKQNKKWIKYQKKKKRSLLPKQPEQKGVQRTRAPIGQRNGRY</sequence>
<reference evidence="3" key="1">
    <citation type="submission" date="2022-02" db="EMBL/GenBank/DDBJ databases">
        <title>Polaribacter sp. MSW13, isolated from seawater.</title>
        <authorList>
            <person name="Kristyanto S."/>
            <person name="Jung J."/>
            <person name="Jeon C.O."/>
        </authorList>
    </citation>
    <scope>NUCLEOTIDE SEQUENCE</scope>
    <source>
        <strain evidence="3">MSW13</strain>
    </source>
</reference>
<feature type="chain" id="PRO_5040964778" description="DUF4168 domain-containing protein" evidence="2">
    <location>
        <begin position="19"/>
        <end position="177"/>
    </location>
</feature>